<dbReference type="InterPro" id="IPR036179">
    <property type="entry name" value="Ig-like_dom_sf"/>
</dbReference>
<feature type="domain" description="Ig-like" evidence="8">
    <location>
        <begin position="134"/>
        <end position="214"/>
    </location>
</feature>
<dbReference type="GO" id="GO:0005886">
    <property type="term" value="C:plasma membrane"/>
    <property type="evidence" value="ECO:0007669"/>
    <property type="project" value="UniProtKB-SubCell"/>
</dbReference>
<keyword evidence="3" id="KW-0677">Repeat</keyword>
<keyword evidence="7" id="KW-0393">Immunoglobulin domain</keyword>
<dbReference type="Proteomes" id="UP000478052">
    <property type="component" value="Unassembled WGS sequence"/>
</dbReference>
<dbReference type="InterPro" id="IPR050958">
    <property type="entry name" value="Cell_Adh-Cytoskel_Orgn"/>
</dbReference>
<dbReference type="FunFam" id="2.60.40.10:FF:000005">
    <property type="entry name" value="Neuronal cell adhesion molecule"/>
    <property type="match status" value="1"/>
</dbReference>
<dbReference type="GO" id="GO:0050808">
    <property type="term" value="P:synapse organization"/>
    <property type="evidence" value="ECO:0007669"/>
    <property type="project" value="TreeGrafter"/>
</dbReference>
<name>A0A6G0X7I1_APHCR</name>
<dbReference type="SMART" id="SM00408">
    <property type="entry name" value="IGc2"/>
    <property type="match status" value="3"/>
</dbReference>
<keyword evidence="5" id="KW-1015">Disulfide bond</keyword>
<dbReference type="SUPFAM" id="SSF48726">
    <property type="entry name" value="Immunoglobulin"/>
    <property type="match status" value="3"/>
</dbReference>
<evidence type="ECO:0000256" key="7">
    <source>
        <dbReference type="ARBA" id="ARBA00023319"/>
    </source>
</evidence>
<dbReference type="Pfam" id="PF07686">
    <property type="entry name" value="V-set"/>
    <property type="match status" value="1"/>
</dbReference>
<evidence type="ECO:0000259" key="8">
    <source>
        <dbReference type="PROSITE" id="PS50835"/>
    </source>
</evidence>
<dbReference type="GO" id="GO:0030424">
    <property type="term" value="C:axon"/>
    <property type="evidence" value="ECO:0007669"/>
    <property type="project" value="TreeGrafter"/>
</dbReference>
<dbReference type="GO" id="GO:0008046">
    <property type="term" value="F:axon guidance receptor activity"/>
    <property type="evidence" value="ECO:0007669"/>
    <property type="project" value="TreeGrafter"/>
</dbReference>
<dbReference type="Pfam" id="PF07679">
    <property type="entry name" value="I-set"/>
    <property type="match status" value="1"/>
</dbReference>
<organism evidence="9 10">
    <name type="scientific">Aphis craccivora</name>
    <name type="common">Cowpea aphid</name>
    <dbReference type="NCBI Taxonomy" id="307492"/>
    <lineage>
        <taxon>Eukaryota</taxon>
        <taxon>Metazoa</taxon>
        <taxon>Ecdysozoa</taxon>
        <taxon>Arthropoda</taxon>
        <taxon>Hexapoda</taxon>
        <taxon>Insecta</taxon>
        <taxon>Pterygota</taxon>
        <taxon>Neoptera</taxon>
        <taxon>Paraneoptera</taxon>
        <taxon>Hemiptera</taxon>
        <taxon>Sternorrhyncha</taxon>
        <taxon>Aphidomorpha</taxon>
        <taxon>Aphidoidea</taxon>
        <taxon>Aphididae</taxon>
        <taxon>Aphidini</taxon>
        <taxon>Aphis</taxon>
        <taxon>Aphis</taxon>
    </lineage>
</organism>
<comment type="caution">
    <text evidence="9">The sequence shown here is derived from an EMBL/GenBank/DDBJ whole genome shotgun (WGS) entry which is preliminary data.</text>
</comment>
<accession>A0A6G0X7I1</accession>
<dbReference type="InterPro" id="IPR013783">
    <property type="entry name" value="Ig-like_fold"/>
</dbReference>
<dbReference type="InterPro" id="IPR003599">
    <property type="entry name" value="Ig_sub"/>
</dbReference>
<dbReference type="GO" id="GO:0007156">
    <property type="term" value="P:homophilic cell adhesion via plasma membrane adhesion molecules"/>
    <property type="evidence" value="ECO:0007669"/>
    <property type="project" value="TreeGrafter"/>
</dbReference>
<dbReference type="PROSITE" id="PS50835">
    <property type="entry name" value="IG_LIKE"/>
    <property type="match status" value="3"/>
</dbReference>
<dbReference type="EMBL" id="VUJU01008068">
    <property type="protein sequence ID" value="KAF0735968.1"/>
    <property type="molecule type" value="Genomic_DNA"/>
</dbReference>
<feature type="domain" description="Ig-like" evidence="8">
    <location>
        <begin position="218"/>
        <end position="311"/>
    </location>
</feature>
<evidence type="ECO:0000313" key="9">
    <source>
        <dbReference type="EMBL" id="KAF0735968.1"/>
    </source>
</evidence>
<comment type="subcellular location">
    <subcellularLocation>
        <location evidence="1">Cell membrane</location>
    </subcellularLocation>
</comment>
<dbReference type="InterPro" id="IPR013106">
    <property type="entry name" value="Ig_V-set"/>
</dbReference>
<sequence length="325" mass="36626">LYNLINNSNYSILILAYSQEPSFISHISQKLVKEIGDDAEMACSTKHSQEFSVSWFKVANDPIDASIVLSSGSTLIVKDPRVSLTTEMKQDSSRYIIHIHDIQEDDASIYRCDVITGINDKISYYTQLLVGNQPFIYENASRSLVVVERQSVQLACYAGGYPTPRIFWRKPNSAVLSMGNILKIPVIKKEDRGNYFCIAENGVGNDASHRISIAVEFPPVLTALLTSVGQAVNYDAYLLCRVEANPPPAITWIFNGVELSNTQHYVISETVYADYDTTDFFLQIVKLNRYLYGDYICKASNILGSTEIKINVYGKYCFHKHMHKI</sequence>
<dbReference type="PANTHER" id="PTHR45080">
    <property type="entry name" value="CONTACTIN 5"/>
    <property type="match status" value="1"/>
</dbReference>
<feature type="domain" description="Ig-like" evidence="8">
    <location>
        <begin position="21"/>
        <end position="123"/>
    </location>
</feature>
<dbReference type="InterPro" id="IPR003598">
    <property type="entry name" value="Ig_sub2"/>
</dbReference>
<dbReference type="Gene3D" id="2.60.40.10">
    <property type="entry name" value="Immunoglobulins"/>
    <property type="match status" value="3"/>
</dbReference>
<keyword evidence="10" id="KW-1185">Reference proteome</keyword>
<dbReference type="OrthoDB" id="6513245at2759"/>
<evidence type="ECO:0000256" key="6">
    <source>
        <dbReference type="ARBA" id="ARBA00023180"/>
    </source>
</evidence>
<dbReference type="PANTHER" id="PTHR45080:SF33">
    <property type="entry name" value="IG-LIKE DOMAIN-CONTAINING PROTEIN"/>
    <property type="match status" value="1"/>
</dbReference>
<reference evidence="9 10" key="1">
    <citation type="submission" date="2019-08" db="EMBL/GenBank/DDBJ databases">
        <title>Whole genome of Aphis craccivora.</title>
        <authorList>
            <person name="Voronova N.V."/>
            <person name="Shulinski R.S."/>
            <person name="Bandarenka Y.V."/>
            <person name="Zhorov D.G."/>
            <person name="Warner D."/>
        </authorList>
    </citation>
    <scope>NUCLEOTIDE SEQUENCE [LARGE SCALE GENOMIC DNA]</scope>
    <source>
        <strain evidence="9">180601</strain>
        <tissue evidence="9">Whole Body</tissue>
    </source>
</reference>
<keyword evidence="2" id="KW-1003">Cell membrane</keyword>
<evidence type="ECO:0000256" key="5">
    <source>
        <dbReference type="ARBA" id="ARBA00023157"/>
    </source>
</evidence>
<dbReference type="SMART" id="SM00409">
    <property type="entry name" value="IG"/>
    <property type="match status" value="3"/>
</dbReference>
<protein>
    <recommendedName>
        <fullName evidence="8">Ig-like domain-containing protein</fullName>
    </recommendedName>
</protein>
<proteinExistence type="predicted"/>
<dbReference type="InterPro" id="IPR013098">
    <property type="entry name" value="Ig_I-set"/>
</dbReference>
<gene>
    <name evidence="9" type="ORF">FWK35_00034966</name>
</gene>
<evidence type="ECO:0000256" key="4">
    <source>
        <dbReference type="ARBA" id="ARBA00023136"/>
    </source>
</evidence>
<evidence type="ECO:0000313" key="10">
    <source>
        <dbReference type="Proteomes" id="UP000478052"/>
    </source>
</evidence>
<evidence type="ECO:0000256" key="2">
    <source>
        <dbReference type="ARBA" id="ARBA00022475"/>
    </source>
</evidence>
<keyword evidence="4" id="KW-0472">Membrane</keyword>
<feature type="non-terminal residue" evidence="9">
    <location>
        <position position="1"/>
    </location>
</feature>
<dbReference type="InterPro" id="IPR007110">
    <property type="entry name" value="Ig-like_dom"/>
</dbReference>
<keyword evidence="6" id="KW-0325">Glycoprotein</keyword>
<dbReference type="Pfam" id="PF13927">
    <property type="entry name" value="Ig_3"/>
    <property type="match status" value="1"/>
</dbReference>
<dbReference type="GO" id="GO:0043025">
    <property type="term" value="C:neuronal cell body"/>
    <property type="evidence" value="ECO:0007669"/>
    <property type="project" value="TreeGrafter"/>
</dbReference>
<evidence type="ECO:0000256" key="1">
    <source>
        <dbReference type="ARBA" id="ARBA00004236"/>
    </source>
</evidence>
<dbReference type="AlphaFoldDB" id="A0A6G0X7I1"/>
<dbReference type="PIRSF" id="PIRSF000615">
    <property type="entry name" value="TyrPK_CSF1-R"/>
    <property type="match status" value="1"/>
</dbReference>
<evidence type="ECO:0000256" key="3">
    <source>
        <dbReference type="ARBA" id="ARBA00022737"/>
    </source>
</evidence>